<dbReference type="InterPro" id="IPR031325">
    <property type="entry name" value="RHS_repeat"/>
</dbReference>
<dbReference type="Pfam" id="PF03527">
    <property type="entry name" value="RHS"/>
    <property type="match status" value="1"/>
</dbReference>
<dbReference type="InterPro" id="IPR022385">
    <property type="entry name" value="Rhs_assc_core"/>
</dbReference>
<evidence type="ECO:0000259" key="1">
    <source>
        <dbReference type="Pfam" id="PF03527"/>
    </source>
</evidence>
<dbReference type="PRINTS" id="PR00394">
    <property type="entry name" value="RHSPROTEIN"/>
</dbReference>
<dbReference type="InterPro" id="IPR050708">
    <property type="entry name" value="T6SS_VgrG/RHS"/>
</dbReference>
<organism evidence="3 4">
    <name type="scientific">Paracidovorax valerianellae</name>
    <dbReference type="NCBI Taxonomy" id="187868"/>
    <lineage>
        <taxon>Bacteria</taxon>
        <taxon>Pseudomonadati</taxon>
        <taxon>Pseudomonadota</taxon>
        <taxon>Betaproteobacteria</taxon>
        <taxon>Burkholderiales</taxon>
        <taxon>Comamonadaceae</taxon>
        <taxon>Paracidovorax</taxon>
    </lineage>
</organism>
<dbReference type="Pfam" id="PF20148">
    <property type="entry name" value="DUF6531"/>
    <property type="match status" value="1"/>
</dbReference>
<feature type="domain" description="RHS protein conserved region" evidence="1">
    <location>
        <begin position="1269"/>
        <end position="1304"/>
    </location>
</feature>
<dbReference type="EMBL" id="FMZC01000026">
    <property type="protein sequence ID" value="SDE69650.1"/>
    <property type="molecule type" value="Genomic_DNA"/>
</dbReference>
<dbReference type="NCBIfam" id="TIGR01643">
    <property type="entry name" value="YD_repeat_2x"/>
    <property type="match status" value="5"/>
</dbReference>
<evidence type="ECO:0000313" key="3">
    <source>
        <dbReference type="EMBL" id="SDE69650.1"/>
    </source>
</evidence>
<dbReference type="PANTHER" id="PTHR32305:SF15">
    <property type="entry name" value="PROTEIN RHSA-RELATED"/>
    <property type="match status" value="1"/>
</dbReference>
<proteinExistence type="predicted"/>
<evidence type="ECO:0000313" key="4">
    <source>
        <dbReference type="Proteomes" id="UP000198781"/>
    </source>
</evidence>
<dbReference type="InterPro" id="IPR001826">
    <property type="entry name" value="RHS"/>
</dbReference>
<gene>
    <name evidence="3" type="ORF">SAMN05192589_1263</name>
</gene>
<dbReference type="PROSITE" id="PS51257">
    <property type="entry name" value="PROKAR_LIPOPROTEIN"/>
    <property type="match status" value="1"/>
</dbReference>
<accession>A0A1G7F110</accession>
<dbReference type="Pfam" id="PF05593">
    <property type="entry name" value="RHS_repeat"/>
    <property type="match status" value="4"/>
</dbReference>
<dbReference type="Proteomes" id="UP000198781">
    <property type="component" value="Unassembled WGS sequence"/>
</dbReference>
<dbReference type="RefSeq" id="WP_092746070.1">
    <property type="nucleotide sequence ID" value="NZ_FMZC01000026.1"/>
</dbReference>
<protein>
    <submittedName>
        <fullName evidence="3">RHS repeat-associated core domain-containing protein</fullName>
    </submittedName>
</protein>
<dbReference type="InterPro" id="IPR006530">
    <property type="entry name" value="YD"/>
</dbReference>
<keyword evidence="4" id="KW-1185">Reference proteome</keyword>
<dbReference type="STRING" id="187868.SAMN05192589_1263"/>
<dbReference type="InterPro" id="IPR045351">
    <property type="entry name" value="DUF6531"/>
</dbReference>
<feature type="domain" description="DUF6531" evidence="2">
    <location>
        <begin position="45"/>
        <end position="128"/>
    </location>
</feature>
<evidence type="ECO:0000259" key="2">
    <source>
        <dbReference type="Pfam" id="PF20148"/>
    </source>
</evidence>
<name>A0A1G7F110_9BURK</name>
<dbReference type="Gene3D" id="2.180.10.10">
    <property type="entry name" value="RHS repeat-associated core"/>
    <property type="match status" value="2"/>
</dbReference>
<sequence length="1522" mass="165048">MGKPAARQTDLTKKGGPIIQGSNTVLIGTSGGVACSACPGGVAEGNPVNPLLGAKVLPGEEDFALPGPLPFALTRSYSSHQSPQPAPVGLLGPGWWLAGEASLAHVPGESDSPGALRLHDGRGRCIAFEPLAPGEIAHSASEGLWLVRCGTGHLPGAAQGGHAARLAGLWNALPAAIRADARITVATASPLGPWWVFAPTSAGVAATAAAAATGSEGGGHRDALHGLCDRFGRVQRHERHADGPFAGHLRTVTDGAGRRYRFELERIAPATPSAPPAHGWGPDAGVRLMAVWLEADPHQPREALPLALVRYAYTMRGELAGVIDRTGRTVRQFEYGNAAHPTPLGRMTGHAHAGRPMTHYTYDGQGRVLSQTTPHGLDLHFDYTPLPADPTASPPLPERASTLVTDALGRKRRYVFSGQAGLARVAERIEADGARFTWRHDSAGRLLERTDPLSRSVRHDIDAATGLVVGTTDAAGRTQRIERDARGLPVRHLTSAPEGAAGEPLATIWRHDAWGRLVEHTDALGRATRYRYPDMPATQGNASGDTPAVPDQPDLPIAITDARGGTTALQWNALGLLASRTDCSGRTTRWQYDAWGRTTRVQSEEGWQQRTAYDAAGRPIETTDALARTTRYRYAPGSGDLLAIDHPGGLHERFTHDAWGRVVCYQYGSNEGNAGLRGGTETPEPPSLLAQHYRYDPAGRLVQLHNENASVHRFTYDVRDRLVQETGFDGHATRHTYDLAGQRTRTEDARHAIAYQWSEAGMLLAREITPVAMPTTAEFAQPVEQAQAFPGAASDTAPIIEWFEHDGAGQLVAAHHHTAMQRHRVSVHLRRDRLGRILGERQEMHSLDGALLWRHESTHTLDEGGAPAQADLPGLAPLQWLTYGSGHVHGLLLGGEPLLHIERDGLHRPVALEFGASRTRWRRDALSRLQALAVGRNEGMEGLAGTEGSPAPAPAPDHAGMPGLASLARQHHYDAAGRLARIDTPGGAFLHAYDLAGRLAASQWPGGQPQRYRYDPAGNPWAPQAGAAAGNPQDWAGEVRRQFHDPAFDLLRQDAPLPPGQHRDRWPDNRVLSHGPWRYRYGPCGNLLEKSHADGRQSHRLHWDHAQRLIAHEQHDSATGQRIRRMHHYDVFGRRIATRIERTSDSGPTTATQMRCHGWQGDALTLTELREIERPNDTRRIHTLYAPGTFLPLLRIQTRAHAEPPTLAQLLGAADAGEREQPAALQALQEELRHGASDPTRRHLQSMGLDAERLQARLRGEGAEITHLHLYHCDHLGTPLALINLQGSIDWHINLDPWGNSITEHNPLGLHQPIRMQGQHDEGDGAGLFYNRHRYYDPALGRYVSQDPIGLAGGVNNYSYVGGDPLNKADPRGLDNPSMGPYGPDNSTHNYTWSTFRCMGDCTKQTMRELLCNPAPGVTPANPTKDGDVNMVKLAGIDLGEITTVVSQGGNTTWNVTRPGHALHPGWVRRDVVFDGKATWLVNTGGGTGFNPLNLNTILAPIVWGGTNPSRLPSDLGCGCEK</sequence>
<dbReference type="NCBIfam" id="TIGR03696">
    <property type="entry name" value="Rhs_assc_core"/>
    <property type="match status" value="1"/>
</dbReference>
<dbReference type="PANTHER" id="PTHR32305">
    <property type="match status" value="1"/>
</dbReference>
<reference evidence="3 4" key="1">
    <citation type="submission" date="2016-10" db="EMBL/GenBank/DDBJ databases">
        <authorList>
            <person name="de Groot N.N."/>
        </authorList>
    </citation>
    <scope>NUCLEOTIDE SEQUENCE [LARGE SCALE GENOMIC DNA]</scope>
    <source>
        <strain evidence="3 4">DSM 16619</strain>
    </source>
</reference>
<dbReference type="OrthoDB" id="8553452at2"/>